<comment type="caution">
    <text evidence="3">The sequence shown here is derived from an EMBL/GenBank/DDBJ whole genome shotgun (WGS) entry which is preliminary data.</text>
</comment>
<evidence type="ECO:0000256" key="2">
    <source>
        <dbReference type="SAM" id="MobiDB-lite"/>
    </source>
</evidence>
<dbReference type="PANTHER" id="PTHR11439:SF495">
    <property type="entry name" value="REVERSE TRANSCRIPTASE, RNA-DEPENDENT DNA POLYMERASE-RELATED"/>
    <property type="match status" value="1"/>
</dbReference>
<dbReference type="EMBL" id="BKCJ010006833">
    <property type="protein sequence ID" value="GEU74166.1"/>
    <property type="molecule type" value="Genomic_DNA"/>
</dbReference>
<organism evidence="3">
    <name type="scientific">Tanacetum cinerariifolium</name>
    <name type="common">Dalmatian daisy</name>
    <name type="synonym">Chrysanthemum cinerariifolium</name>
    <dbReference type="NCBI Taxonomy" id="118510"/>
    <lineage>
        <taxon>Eukaryota</taxon>
        <taxon>Viridiplantae</taxon>
        <taxon>Streptophyta</taxon>
        <taxon>Embryophyta</taxon>
        <taxon>Tracheophyta</taxon>
        <taxon>Spermatophyta</taxon>
        <taxon>Magnoliopsida</taxon>
        <taxon>eudicotyledons</taxon>
        <taxon>Gunneridae</taxon>
        <taxon>Pentapetalae</taxon>
        <taxon>asterids</taxon>
        <taxon>campanulids</taxon>
        <taxon>Asterales</taxon>
        <taxon>Asteraceae</taxon>
        <taxon>Asteroideae</taxon>
        <taxon>Anthemideae</taxon>
        <taxon>Anthemidinae</taxon>
        <taxon>Tanacetum</taxon>
    </lineage>
</organism>
<protein>
    <submittedName>
        <fullName evidence="3">Gag-Pol polyprotein</fullName>
    </submittedName>
</protein>
<name>A0A6L2MJL9_TANCI</name>
<feature type="region of interest" description="Disordered" evidence="2">
    <location>
        <begin position="43"/>
        <end position="62"/>
    </location>
</feature>
<keyword evidence="1" id="KW-0175">Coiled coil</keyword>
<dbReference type="PANTHER" id="PTHR11439">
    <property type="entry name" value="GAG-POL-RELATED RETROTRANSPOSON"/>
    <property type="match status" value="1"/>
</dbReference>
<feature type="compositionally biased region" description="Basic and acidic residues" evidence="2">
    <location>
        <begin position="350"/>
        <end position="366"/>
    </location>
</feature>
<gene>
    <name evidence="3" type="ORF">Tci_046144</name>
</gene>
<dbReference type="AlphaFoldDB" id="A0A6L2MJL9"/>
<feature type="region of interest" description="Disordered" evidence="2">
    <location>
        <begin position="350"/>
        <end position="401"/>
    </location>
</feature>
<sequence>MADLAFAPQHNMIAYQKKTKNNAEIHKIVDFLTSSSIHHSLTTQSKATLNEPTPQGEVSGSGLECQETMRGAMAHIRSEGLIQSLDLPFSTSYVVGSGEDRMEHDIELTDLVPQTPHDSPLLGGHTPESDKGSMTLKELMDLCTTLLQKVLDLENIKTAQAKEIASLKKRVTKQDEFLKSLEQRQSSTISDFHPFRAGTSKRHSLGKRKVSKQERKNLKSQQMFQDIDDVLYEDADIEMIVKDKSNATLFDDEDVTIADTLVKMKNQKAKEKGIAFKDVDDSARPIRSITSLQSIPTIDPKDKEASKDALAEMYDEVQAQIDVDHELAVILTNKEQEKYIVKERSKQLAKERTEAIRRSKKDEKRIGSRKKRAAGSSSKHKSPKKQKVNNQEYEDSDKEHKKCLKMVPDDDKAIDYETLDVKYLIVDCESQVLATSEAGDVHVYKLTRLDGSYRHFLTFFRMLEVLDRQDVLDLCKIIMERFPGNDLEGYDLILWGNLKTLVESSKDDEIWRNQQDRKLLSWKLYETYGVNTLMLDDSLVSINMFVEKSDFVDTPLVEKSKQDKDLQGKPVDATLYRDMIGSLMYLTSSRPDLTYVVCLCAWYQAKPTEKHLNVVKRVFRYLKGTINMGLGYSKDTDSQMHNNILAAGSRDRPPMLAPGRYPQWHLRFLRYVNTRPNGEALRKCNLSSPYKPTTVLVHAVEATDDSPAVPEHTTETVERLQKGESLNIQDVKTNLFWEFSKFTSYDGESMESYYTRFYKLMNEMIINNLTVTTMQVNVKFFQQLQPEWSRFVTIVKQQHKLDEVSYHKLFDILKQYQNEVNELRAEKLARNANPLALVATAQAT</sequence>
<accession>A0A6L2MJL9</accession>
<feature type="coiled-coil region" evidence="1">
    <location>
        <begin position="806"/>
        <end position="833"/>
    </location>
</feature>
<evidence type="ECO:0000313" key="3">
    <source>
        <dbReference type="EMBL" id="GEU74166.1"/>
    </source>
</evidence>
<evidence type="ECO:0000256" key="1">
    <source>
        <dbReference type="SAM" id="Coils"/>
    </source>
</evidence>
<feature type="compositionally biased region" description="Polar residues" evidence="2">
    <location>
        <begin position="46"/>
        <end position="58"/>
    </location>
</feature>
<feature type="compositionally biased region" description="Basic residues" evidence="2">
    <location>
        <begin position="367"/>
        <end position="387"/>
    </location>
</feature>
<proteinExistence type="predicted"/>
<reference evidence="3" key="1">
    <citation type="journal article" date="2019" name="Sci. Rep.">
        <title>Draft genome of Tanacetum cinerariifolium, the natural source of mosquito coil.</title>
        <authorList>
            <person name="Yamashiro T."/>
            <person name="Shiraishi A."/>
            <person name="Satake H."/>
            <person name="Nakayama K."/>
        </authorList>
    </citation>
    <scope>NUCLEOTIDE SEQUENCE</scope>
</reference>